<dbReference type="AlphaFoldDB" id="A0AA39MTE4"/>
<comment type="caution">
    <text evidence="2">The sequence shown here is derived from an EMBL/GenBank/DDBJ whole genome shotgun (WGS) entry which is preliminary data.</text>
</comment>
<sequence length="110" mass="12295">MRFRRACFCEFWLGVLLYMDNISGEVQGKRCEQVKARNPSSKSLMMHGGRKSAMIDDGKTNTSTGLCQFFLHTSGSGTFSVAPLIICYTVCMLSTNGLPFELHVHQHWGS</sequence>
<keyword evidence="1" id="KW-0732">Signal</keyword>
<dbReference type="Proteomes" id="UP001175226">
    <property type="component" value="Unassembled WGS sequence"/>
</dbReference>
<proteinExistence type="predicted"/>
<dbReference type="EMBL" id="JAUEPT010000015">
    <property type="protein sequence ID" value="KAK0445922.1"/>
    <property type="molecule type" value="Genomic_DNA"/>
</dbReference>
<evidence type="ECO:0000256" key="1">
    <source>
        <dbReference type="SAM" id="SignalP"/>
    </source>
</evidence>
<accession>A0AA39MTE4</accession>
<name>A0AA39MTE4_9AGAR</name>
<feature type="signal peptide" evidence="1">
    <location>
        <begin position="1"/>
        <end position="28"/>
    </location>
</feature>
<protein>
    <recommendedName>
        <fullName evidence="4">Secreted protein</fullName>
    </recommendedName>
</protein>
<keyword evidence="3" id="KW-1185">Reference proteome</keyword>
<gene>
    <name evidence="2" type="ORF">EV421DRAFT_1795636</name>
</gene>
<evidence type="ECO:0000313" key="2">
    <source>
        <dbReference type="EMBL" id="KAK0445922.1"/>
    </source>
</evidence>
<evidence type="ECO:0000313" key="3">
    <source>
        <dbReference type="Proteomes" id="UP001175226"/>
    </source>
</evidence>
<evidence type="ECO:0008006" key="4">
    <source>
        <dbReference type="Google" id="ProtNLM"/>
    </source>
</evidence>
<feature type="chain" id="PRO_5041204120" description="Secreted protein" evidence="1">
    <location>
        <begin position="29"/>
        <end position="110"/>
    </location>
</feature>
<reference evidence="2" key="1">
    <citation type="submission" date="2023-06" db="EMBL/GenBank/DDBJ databases">
        <authorList>
            <consortium name="Lawrence Berkeley National Laboratory"/>
            <person name="Ahrendt S."/>
            <person name="Sahu N."/>
            <person name="Indic B."/>
            <person name="Wong-Bajracharya J."/>
            <person name="Merenyi Z."/>
            <person name="Ke H.-M."/>
            <person name="Monk M."/>
            <person name="Kocsube S."/>
            <person name="Drula E."/>
            <person name="Lipzen A."/>
            <person name="Balint B."/>
            <person name="Henrissat B."/>
            <person name="Andreopoulos B."/>
            <person name="Martin F.M."/>
            <person name="Harder C.B."/>
            <person name="Rigling D."/>
            <person name="Ford K.L."/>
            <person name="Foster G.D."/>
            <person name="Pangilinan J."/>
            <person name="Papanicolaou A."/>
            <person name="Barry K."/>
            <person name="LaButti K."/>
            <person name="Viragh M."/>
            <person name="Koriabine M."/>
            <person name="Yan M."/>
            <person name="Riley R."/>
            <person name="Champramary S."/>
            <person name="Plett K.L."/>
            <person name="Tsai I.J."/>
            <person name="Slot J."/>
            <person name="Sipos G."/>
            <person name="Plett J."/>
            <person name="Nagy L.G."/>
            <person name="Grigoriev I.V."/>
        </authorList>
    </citation>
    <scope>NUCLEOTIDE SEQUENCE</scope>
    <source>
        <strain evidence="2">FPL87.14</strain>
    </source>
</reference>
<organism evidence="2 3">
    <name type="scientific">Armillaria borealis</name>
    <dbReference type="NCBI Taxonomy" id="47425"/>
    <lineage>
        <taxon>Eukaryota</taxon>
        <taxon>Fungi</taxon>
        <taxon>Dikarya</taxon>
        <taxon>Basidiomycota</taxon>
        <taxon>Agaricomycotina</taxon>
        <taxon>Agaricomycetes</taxon>
        <taxon>Agaricomycetidae</taxon>
        <taxon>Agaricales</taxon>
        <taxon>Marasmiineae</taxon>
        <taxon>Physalacriaceae</taxon>
        <taxon>Armillaria</taxon>
    </lineage>
</organism>